<feature type="coiled-coil region" evidence="6">
    <location>
        <begin position="763"/>
        <end position="944"/>
    </location>
</feature>
<feature type="coiled-coil region" evidence="6">
    <location>
        <begin position="167"/>
        <end position="201"/>
    </location>
</feature>
<dbReference type="InterPro" id="IPR018247">
    <property type="entry name" value="EF_Hand_1_Ca_BS"/>
</dbReference>
<dbReference type="Pfam" id="PF02463">
    <property type="entry name" value="SMC_N"/>
    <property type="match status" value="1"/>
</dbReference>
<dbReference type="EMBL" id="CP134501">
    <property type="protein sequence ID" value="WNF31804.1"/>
    <property type="molecule type" value="Genomic_DNA"/>
</dbReference>
<accession>A0ABY9W6M3</accession>
<dbReference type="HAMAP" id="MF_01894">
    <property type="entry name" value="Smc_prok"/>
    <property type="match status" value="1"/>
</dbReference>
<dbReference type="InterPro" id="IPR036277">
    <property type="entry name" value="SMC_hinge_sf"/>
</dbReference>
<evidence type="ECO:0000259" key="7">
    <source>
        <dbReference type="SMART" id="SM00968"/>
    </source>
</evidence>
<dbReference type="PANTHER" id="PTHR43977">
    <property type="entry name" value="STRUCTURAL MAINTENANCE OF CHROMOSOMES PROTEIN 3"/>
    <property type="match status" value="1"/>
</dbReference>
<feature type="coiled-coil region" evidence="6">
    <location>
        <begin position="672"/>
        <end position="727"/>
    </location>
</feature>
<dbReference type="InterPro" id="IPR010935">
    <property type="entry name" value="SMC_hinge"/>
</dbReference>
<comment type="function">
    <text evidence="6">Required for chromosome condensation and partitioning.</text>
</comment>
<dbReference type="InterPro" id="IPR027417">
    <property type="entry name" value="P-loop_NTPase"/>
</dbReference>
<dbReference type="SUPFAM" id="SSF52540">
    <property type="entry name" value="P-loop containing nucleoside triphosphate hydrolases"/>
    <property type="match status" value="1"/>
</dbReference>
<reference evidence="8 9" key="1">
    <citation type="submission" date="2023-09" db="EMBL/GenBank/DDBJ databases">
        <title>Different Types of Thermotolerant Ring-Cleaving Dioxygenases derived from Aeribacillus composti HB-1 applied for multiple aromatic hydrocarbons removal.</title>
        <authorList>
            <person name="Cao L."/>
            <person name="Li M."/>
            <person name="Ma T."/>
        </authorList>
    </citation>
    <scope>NUCLEOTIDE SEQUENCE [LARGE SCALE GENOMIC DNA]</scope>
    <source>
        <strain evidence="8 9">HB-1</strain>
    </source>
</reference>
<keyword evidence="1 6" id="KW-0963">Cytoplasm</keyword>
<feature type="coiled-coil region" evidence="6">
    <location>
        <begin position="231"/>
        <end position="440"/>
    </location>
</feature>
<evidence type="ECO:0000256" key="4">
    <source>
        <dbReference type="ARBA" id="ARBA00023054"/>
    </source>
</evidence>
<keyword evidence="3 6" id="KW-0067">ATP-binding</keyword>
<dbReference type="RefSeq" id="WP_066246535.1">
    <property type="nucleotide sequence ID" value="NZ_CP134501.1"/>
</dbReference>
<dbReference type="SUPFAM" id="SSF75553">
    <property type="entry name" value="Smc hinge domain"/>
    <property type="match status" value="1"/>
</dbReference>
<feature type="binding site" evidence="6">
    <location>
        <begin position="32"/>
        <end position="39"/>
    </location>
    <ligand>
        <name>ATP</name>
        <dbReference type="ChEBI" id="CHEBI:30616"/>
    </ligand>
</feature>
<dbReference type="CDD" id="cd03278">
    <property type="entry name" value="ABC_SMC_barmotin"/>
    <property type="match status" value="2"/>
</dbReference>
<dbReference type="InterPro" id="IPR003395">
    <property type="entry name" value="RecF/RecN/SMC_N"/>
</dbReference>
<evidence type="ECO:0000256" key="3">
    <source>
        <dbReference type="ARBA" id="ARBA00022840"/>
    </source>
</evidence>
<dbReference type="Gene3D" id="3.40.50.300">
    <property type="entry name" value="P-loop containing nucleotide triphosphate hydrolases"/>
    <property type="match status" value="2"/>
</dbReference>
<comment type="domain">
    <text evidence="6">Contains large globular domains required for ATP hydrolysis at each terminus and a third globular domain forming a flexible hinge near the middle of the molecule. These domains are separated by coiled-coil structures.</text>
</comment>
<name>A0ABY9W6M3_9BACI</name>
<sequence length="1188" mass="136736">MFLKRLDIVGFKSFADRISVDFAGGVTAVVGPNGSGKSNITEAIRWVLGEQSAKSLRGSKMEDIIFAGSDTRKRLNMAEVTLTLDNGDQFLPIDYHEVSVTRRVYRSGESEFFINKQSCRLKDIIDLFMDSGLGKEAFSIISQGKVEEILSAKPEDRRTIFEEAAGVLKYKTRKKKAEIKLAETEENLNRVQDILYELNAQIEPLKMQASIAKDYLDKKEELKQHEVALLAHEIEELHDRWEALKRSVEENRDRELELTSQIQKKEANLEEMRDQISALDESINDLQQVLLLASEELEKLEGKKEVLKERKKHAAQNEQQLKEQIAELTEQINQLFKEKEEQKSVYETCEKEVKELKSFLQKKENELLSLDGNIEEKLEQLKSDYFEKLNELASARNEINYIEEQLSLRKVKADRLDEANEKYISERKELKKEKGKIEAQLSKIGKTLQNQLSSYHTGLKTLESLKQQYEKKESLLYQAYQYLQKAKSKKEMLEAMQEDYTGFFQGVREVLKAKNKLKGIHGAAIELLTTKHEYETAIEIALGAASQHIVVDDEESARQAIAFLKKNAFGRATFLPLSVIKGRSIPKYQLSIAESHPDFIGIASQLVEYESAYKPIIENLLGNVIIAKTLEGANAIAKQIQYSHRIVTLEGDVVNPGGSMTGGAVKQKSPSFLTKNRELESIRDKIAEMEEKTASLEKEVKNLKQSIAKKEKELDDLREEGSSLRMEEQALKGSLREIELKERNINDHLKLYDAEKIAYVEEQEKLDERKTKLLSSIEQMEGQIQQLDSEIRQLAEKKEKQQKSKEEWMQEITELKIILAGKEESFKNSKEQLARLEKEYHLANQKKKEAEKDLQLLLDEIDRDHSGEIQLEEIKKEKLEDKNKTIELIASRRRQRMSMQEELEREEKEWKELKRAHKQLTDVLKDEEVKLNRLDVELDQLLNYLQNEYKLTFEAAKARFPLQMEKEEAKKKVKLIKLALEELGTVNLGAIDEYERVRERHEFLTEQRDDLLNAKETLFKVIAEMDEEMKKQFSQMFAKIRSQFDIVFKELFGGGKADLILTNPDDLLNTGVDIIAQPPGKKLQYLSLLSGGERALTAIALLFSILKVRPVPFCVLDEVEAALDEANVQRFSKFLKRFSENTQFIVITHRKGTMEEADALYGVTMQESGVSKVVSVRLEDTVRYVKSS</sequence>
<comment type="subunit">
    <text evidence="6">Homodimer.</text>
</comment>
<evidence type="ECO:0000256" key="2">
    <source>
        <dbReference type="ARBA" id="ARBA00022741"/>
    </source>
</evidence>
<dbReference type="PIRSF" id="PIRSF005719">
    <property type="entry name" value="SMC"/>
    <property type="match status" value="1"/>
</dbReference>
<dbReference type="InterPro" id="IPR024704">
    <property type="entry name" value="SMC"/>
</dbReference>
<evidence type="ECO:0000256" key="1">
    <source>
        <dbReference type="ARBA" id="ARBA00022490"/>
    </source>
</evidence>
<gene>
    <name evidence="6 8" type="primary">smc</name>
    <name evidence="8" type="ORF">RI196_10885</name>
</gene>
<proteinExistence type="inferred from homology"/>
<feature type="domain" description="SMC hinge" evidence="7">
    <location>
        <begin position="518"/>
        <end position="637"/>
    </location>
</feature>
<dbReference type="SMART" id="SM00968">
    <property type="entry name" value="SMC_hinge"/>
    <property type="match status" value="1"/>
</dbReference>
<keyword evidence="9" id="KW-1185">Reference proteome</keyword>
<evidence type="ECO:0000313" key="9">
    <source>
        <dbReference type="Proteomes" id="UP001303701"/>
    </source>
</evidence>
<dbReference type="Proteomes" id="UP001303701">
    <property type="component" value="Chromosome"/>
</dbReference>
<organism evidence="8 9">
    <name type="scientific">Aeribacillus composti</name>
    <dbReference type="NCBI Taxonomy" id="1868734"/>
    <lineage>
        <taxon>Bacteria</taxon>
        <taxon>Bacillati</taxon>
        <taxon>Bacillota</taxon>
        <taxon>Bacilli</taxon>
        <taxon>Bacillales</taxon>
        <taxon>Bacillaceae</taxon>
        <taxon>Aeribacillus</taxon>
    </lineage>
</organism>
<keyword evidence="2 6" id="KW-0547">Nucleotide-binding</keyword>
<evidence type="ECO:0000313" key="8">
    <source>
        <dbReference type="EMBL" id="WNF31804.1"/>
    </source>
</evidence>
<protein>
    <recommendedName>
        <fullName evidence="6">Chromosome partition protein Smc</fullName>
    </recommendedName>
</protein>
<dbReference type="InterPro" id="IPR011890">
    <property type="entry name" value="SMC_prok"/>
</dbReference>
<dbReference type="GeneID" id="301126483"/>
<keyword evidence="5 6" id="KW-0238">DNA-binding</keyword>
<keyword evidence="4 6" id="KW-0175">Coiled coil</keyword>
<evidence type="ECO:0000256" key="6">
    <source>
        <dbReference type="HAMAP-Rule" id="MF_01894"/>
    </source>
</evidence>
<dbReference type="Pfam" id="PF06470">
    <property type="entry name" value="SMC_hinge"/>
    <property type="match status" value="1"/>
</dbReference>
<dbReference type="PROSITE" id="PS00018">
    <property type="entry name" value="EF_HAND_1"/>
    <property type="match status" value="1"/>
</dbReference>
<comment type="similarity">
    <text evidence="6">Belongs to the SMC family.</text>
</comment>
<evidence type="ECO:0000256" key="5">
    <source>
        <dbReference type="ARBA" id="ARBA00023125"/>
    </source>
</evidence>
<dbReference type="NCBIfam" id="TIGR02168">
    <property type="entry name" value="SMC_prok_B"/>
    <property type="match status" value="1"/>
</dbReference>
<dbReference type="Gene3D" id="1.10.287.1490">
    <property type="match status" value="1"/>
</dbReference>
<dbReference type="Gene3D" id="3.30.70.1620">
    <property type="match status" value="1"/>
</dbReference>
<dbReference type="Gene3D" id="1.20.1060.20">
    <property type="match status" value="1"/>
</dbReference>
<comment type="subcellular location">
    <subcellularLocation>
        <location evidence="6">Cytoplasm</location>
    </subcellularLocation>
</comment>